<sequence length="554" mass="60179">MNKVKLAAFALIALIALIALVVGVLIGRGLTTGDNAPQHASPGAAAEKKILYWVAPMDPNFRRDKPGKSPMGMDLIPVYEGEEGDAAPGTVNISPQVESNLGVRTARAEKGPVTTRVETVGLVQLDEDKLHHIHTRLSGWVHKSWVKAVGDHVKQGQPLLEIYSPELVKAQSELVAALESGNRTLIEATRERLNSLGVPAEQVREVTRSRKVSQNITLFAPIHGYVNEFAARDGMYITPAATLMSIGPLESVWVEGELFPKQGAQVRVGDTATLFGDFAPGRSWRGELVHILPDLDPKTRTLRVRVLVPNADKSLRPGMFVRLQLDGPQVDTLTVPRSALIRTGEMDRVVIAEGGGRYRSVRVRAGRELGDRVEILEGIEAGTEVVVSAQFLIDSESSISADLQRIGGDPQDKRGEPAATADTAWAEARVLSMPDDNHYARLEHGPVSAWDWPGMVMGFYVAEPAQAALRAALDSGASLRVQMRKREDGNYEVIATRALASGDGAHEGMNHDGMDHEDMNHDGMNDEDGGQGEVDHSQMDHGSMSHDHTQEPQK</sequence>
<dbReference type="InterPro" id="IPR058627">
    <property type="entry name" value="MdtA-like_C"/>
</dbReference>
<evidence type="ECO:0000256" key="3">
    <source>
        <dbReference type="SAM" id="MobiDB-lite"/>
    </source>
</evidence>
<dbReference type="PANTHER" id="PTHR30097:SF15">
    <property type="entry name" value="CATION EFFLUX SYSTEM PROTEIN CUSB"/>
    <property type="match status" value="1"/>
</dbReference>
<dbReference type="PANTHER" id="PTHR30097">
    <property type="entry name" value="CATION EFFLUX SYSTEM PROTEIN CUSB"/>
    <property type="match status" value="1"/>
</dbReference>
<feature type="domain" description="Heavy metal binding" evidence="4">
    <location>
        <begin position="52"/>
        <end position="78"/>
    </location>
</feature>
<comment type="similarity">
    <text evidence="1">Belongs to the membrane fusion protein (MFP) (TC 8.A.1) family.</text>
</comment>
<gene>
    <name evidence="9" type="ORF">PVT68_11715</name>
</gene>
<dbReference type="InterPro" id="IPR045800">
    <property type="entry name" value="HMBD"/>
</dbReference>
<dbReference type="SUPFAM" id="SSF111369">
    <property type="entry name" value="HlyD-like secretion proteins"/>
    <property type="match status" value="1"/>
</dbReference>
<dbReference type="InterPro" id="IPR058792">
    <property type="entry name" value="Beta-barrel_RND_2"/>
</dbReference>
<keyword evidence="10" id="KW-1185">Reference proteome</keyword>
<dbReference type="InterPro" id="IPR006143">
    <property type="entry name" value="RND_pump_MFP"/>
</dbReference>
<dbReference type="Gene3D" id="2.40.50.320">
    <property type="entry name" value="Copper binding periplasmic protein CusF"/>
    <property type="match status" value="1"/>
</dbReference>
<evidence type="ECO:0000259" key="7">
    <source>
        <dbReference type="Pfam" id="PF25954"/>
    </source>
</evidence>
<evidence type="ECO:0000259" key="8">
    <source>
        <dbReference type="Pfam" id="PF25967"/>
    </source>
</evidence>
<reference evidence="9 10" key="1">
    <citation type="submission" date="2023-02" db="EMBL/GenBank/DDBJ databases">
        <title>Description and genomic characterization of Microbulbifer bruguierae sp. nov., isolated from the sediment of mangrove plant Bruguiera sexangula.</title>
        <authorList>
            <person name="Long M."/>
        </authorList>
    </citation>
    <scope>NUCLEOTIDE SEQUENCE [LARGE SCALE GENOMIC DNA]</scope>
    <source>
        <strain evidence="9 10">H12</strain>
    </source>
</reference>
<dbReference type="InterPro" id="IPR051909">
    <property type="entry name" value="MFP_Cation_Efflux"/>
</dbReference>
<dbReference type="Gene3D" id="2.40.30.170">
    <property type="match status" value="1"/>
</dbReference>
<evidence type="ECO:0000256" key="1">
    <source>
        <dbReference type="ARBA" id="ARBA00009477"/>
    </source>
</evidence>
<evidence type="ECO:0000259" key="5">
    <source>
        <dbReference type="Pfam" id="PF25869"/>
    </source>
</evidence>
<feature type="compositionally biased region" description="Basic and acidic residues" evidence="3">
    <location>
        <begin position="533"/>
        <end position="554"/>
    </location>
</feature>
<dbReference type="Gene3D" id="6.10.140.730">
    <property type="match status" value="1"/>
</dbReference>
<organism evidence="9 10">
    <name type="scientific">Microbulbifer bruguierae</name>
    <dbReference type="NCBI Taxonomy" id="3029061"/>
    <lineage>
        <taxon>Bacteria</taxon>
        <taxon>Pseudomonadati</taxon>
        <taxon>Pseudomonadota</taxon>
        <taxon>Gammaproteobacteria</taxon>
        <taxon>Cellvibrionales</taxon>
        <taxon>Microbulbiferaceae</taxon>
        <taxon>Microbulbifer</taxon>
    </lineage>
</organism>
<feature type="compositionally biased region" description="Basic and acidic residues" evidence="3">
    <location>
        <begin position="504"/>
        <end position="524"/>
    </location>
</feature>
<accession>A0ABY8N950</accession>
<dbReference type="NCBIfam" id="TIGR01730">
    <property type="entry name" value="RND_mfp"/>
    <property type="match status" value="1"/>
</dbReference>
<evidence type="ECO:0000313" key="10">
    <source>
        <dbReference type="Proteomes" id="UP001236500"/>
    </source>
</evidence>
<protein>
    <submittedName>
        <fullName evidence="9">Efflux RND transporter periplasmic adaptor subunit</fullName>
    </submittedName>
</protein>
<evidence type="ECO:0000259" key="6">
    <source>
        <dbReference type="Pfam" id="PF25919"/>
    </source>
</evidence>
<evidence type="ECO:0000259" key="4">
    <source>
        <dbReference type="Pfam" id="PF19335"/>
    </source>
</evidence>
<feature type="domain" description="CusB-like three alpha-helical bundle" evidence="5">
    <location>
        <begin position="166"/>
        <end position="213"/>
    </location>
</feature>
<keyword evidence="2" id="KW-0813">Transport</keyword>
<dbReference type="Pfam" id="PF25869">
    <property type="entry name" value="3HB_CusB"/>
    <property type="match status" value="1"/>
</dbReference>
<feature type="domain" description="CusB-like barrel-sandwich hybrid" evidence="6">
    <location>
        <begin position="131"/>
        <end position="246"/>
    </location>
</feature>
<evidence type="ECO:0000256" key="2">
    <source>
        <dbReference type="ARBA" id="ARBA00022448"/>
    </source>
</evidence>
<dbReference type="Pfam" id="PF25967">
    <property type="entry name" value="RND-MFP_C"/>
    <property type="match status" value="1"/>
</dbReference>
<dbReference type="Pfam" id="PF19335">
    <property type="entry name" value="HMBD"/>
    <property type="match status" value="1"/>
</dbReference>
<dbReference type="InterPro" id="IPR021647">
    <property type="entry name" value="CusF_Ec"/>
</dbReference>
<dbReference type="Gene3D" id="2.40.420.20">
    <property type="match status" value="1"/>
</dbReference>
<dbReference type="Pfam" id="PF25919">
    <property type="entry name" value="BSH_CusB"/>
    <property type="match status" value="1"/>
</dbReference>
<feature type="region of interest" description="Disordered" evidence="3">
    <location>
        <begin position="502"/>
        <end position="554"/>
    </location>
</feature>
<name>A0ABY8N950_9GAMM</name>
<evidence type="ECO:0000313" key="9">
    <source>
        <dbReference type="EMBL" id="WGL15435.1"/>
    </source>
</evidence>
<dbReference type="InterPro" id="IPR042230">
    <property type="entry name" value="CusF_sf"/>
</dbReference>
<dbReference type="Pfam" id="PF25954">
    <property type="entry name" value="Beta-barrel_RND_2"/>
    <property type="match status" value="1"/>
</dbReference>
<dbReference type="Pfam" id="PF11604">
    <property type="entry name" value="CusF_Ec"/>
    <property type="match status" value="1"/>
</dbReference>
<dbReference type="InterPro" id="IPR058790">
    <property type="entry name" value="BSH_CusB"/>
</dbReference>
<proteinExistence type="inferred from homology"/>
<dbReference type="EMBL" id="CP118605">
    <property type="protein sequence ID" value="WGL15435.1"/>
    <property type="molecule type" value="Genomic_DNA"/>
</dbReference>
<dbReference type="InterPro" id="IPR058791">
    <property type="entry name" value="3HB_CusB"/>
</dbReference>
<feature type="domain" description="Multidrug resistance protein MdtA-like C-terminal permuted SH3" evidence="8">
    <location>
        <begin position="332"/>
        <end position="388"/>
    </location>
</feature>
<dbReference type="Proteomes" id="UP001236500">
    <property type="component" value="Chromosome"/>
</dbReference>
<dbReference type="RefSeq" id="WP_280318254.1">
    <property type="nucleotide sequence ID" value="NZ_CP118605.1"/>
</dbReference>
<feature type="domain" description="CusB-like beta-barrel" evidence="7">
    <location>
        <begin position="251"/>
        <end position="328"/>
    </location>
</feature>